<reference evidence="2" key="1">
    <citation type="submission" date="2017-12" db="EMBL/GenBank/DDBJ databases">
        <title>FDA dAtabase for Regulatory Grade micrObial Sequences (FDA-ARGOS): Supporting development and validation of Infectious Disease Dx tests.</title>
        <authorList>
            <person name="Hoffmann M."/>
            <person name="Allard M."/>
            <person name="Evans P."/>
            <person name="Brown E."/>
            <person name="Tallon L.J."/>
            <person name="Sadzewicz L."/>
            <person name="Sengamalay N."/>
            <person name="Ott S."/>
            <person name="Godinez A."/>
            <person name="Nagaraj S."/>
            <person name="Vavikolanu K."/>
            <person name="Aluvathingal J."/>
            <person name="Nadendla S."/>
            <person name="Hobson J."/>
            <person name="Sichtig H."/>
        </authorList>
    </citation>
    <scope>NUCLEOTIDE SEQUENCE [LARGE SCALE GENOMIC DNA]</scope>
    <source>
        <strain evidence="2">FDAARGOS_113</strain>
    </source>
</reference>
<name>A0A2J9VI06_VIBMI</name>
<comment type="caution">
    <text evidence="2">The sequence shown here is derived from an EMBL/GenBank/DDBJ whole genome shotgun (WGS) entry which is preliminary data.</text>
</comment>
<evidence type="ECO:0000313" key="2">
    <source>
        <dbReference type="EMBL" id="PNM63420.1"/>
    </source>
</evidence>
<protein>
    <submittedName>
        <fullName evidence="2">DUF4123 domain-containing protein</fullName>
    </submittedName>
</protein>
<gene>
    <name evidence="2" type="ORF">AL544_000110</name>
</gene>
<feature type="domain" description="DUF4123" evidence="1">
    <location>
        <begin position="20"/>
        <end position="131"/>
    </location>
</feature>
<evidence type="ECO:0000313" key="3">
    <source>
        <dbReference type="Proteomes" id="UP000053748"/>
    </source>
</evidence>
<dbReference type="InterPro" id="IPR025391">
    <property type="entry name" value="DUF4123"/>
</dbReference>
<keyword evidence="3" id="KW-1185">Reference proteome</keyword>
<dbReference type="Proteomes" id="UP000053748">
    <property type="component" value="Unassembled WGS sequence"/>
</dbReference>
<sequence length="288" mass="33119">MQMEMITVLPDTAIAPNKTLYLLVDGAQVEHIAKQLYSLSGELNLEPIYLYEPYNQLTEVSPYLVQATDPVKQWFFDLNNTRVGYFFSSSLPLDDVAESIRCLIKVLSPYGTSVFLKMANSECAYVLLQTRVARLWQVMEQAWLPTKSGWELLSKPDSIPTISEGMYKLSDEQWQMMGQISWRNTLENIADHMCKWFPETISQYADVEGWLNQQAQNAYQMGFNSERDLLLFFNVIGFLGIEAIASPIYPDIDQLIHQTSQQTPSQRIEHAALLAEQYAHQFIQEQRP</sequence>
<dbReference type="OrthoDB" id="6353266at2"/>
<dbReference type="AlphaFoldDB" id="A0A2J9VI06"/>
<dbReference type="Pfam" id="PF13503">
    <property type="entry name" value="DUF4123"/>
    <property type="match status" value="1"/>
</dbReference>
<dbReference type="EMBL" id="LOSJ02000001">
    <property type="protein sequence ID" value="PNM63420.1"/>
    <property type="molecule type" value="Genomic_DNA"/>
</dbReference>
<accession>A0A2J9VI06</accession>
<evidence type="ECO:0000259" key="1">
    <source>
        <dbReference type="Pfam" id="PF13503"/>
    </source>
</evidence>
<proteinExistence type="predicted"/>
<dbReference type="RefSeq" id="WP_001177871.1">
    <property type="nucleotide sequence ID" value="NZ_CAWMSS010000002.1"/>
</dbReference>
<organism evidence="2 3">
    <name type="scientific">Vibrio mimicus</name>
    <dbReference type="NCBI Taxonomy" id="674"/>
    <lineage>
        <taxon>Bacteria</taxon>
        <taxon>Pseudomonadati</taxon>
        <taxon>Pseudomonadota</taxon>
        <taxon>Gammaproteobacteria</taxon>
        <taxon>Vibrionales</taxon>
        <taxon>Vibrionaceae</taxon>
        <taxon>Vibrio</taxon>
    </lineage>
</organism>